<comment type="caution">
    <text evidence="1">The sequence shown here is derived from an EMBL/GenBank/DDBJ whole genome shotgun (WGS) entry which is preliminary data.</text>
</comment>
<gene>
    <name evidence="1" type="ORF">HK23_09380</name>
</gene>
<sequence length="60" mass="6969">MWILGDRFSLLQQGPIEACRAENSARFFLFKEKFIEISKRYWMIFLKGMPSDELVGGAPV</sequence>
<dbReference type="AlphaFoldDB" id="A0A1Y3G933"/>
<evidence type="ECO:0000313" key="2">
    <source>
        <dbReference type="Proteomes" id="UP000242683"/>
    </source>
</evidence>
<dbReference type="Proteomes" id="UP000242683">
    <property type="component" value="Unassembled WGS sequence"/>
</dbReference>
<evidence type="ECO:0000313" key="1">
    <source>
        <dbReference type="EMBL" id="OUJ04434.1"/>
    </source>
</evidence>
<dbReference type="EMBL" id="JOPG01000030">
    <property type="protein sequence ID" value="OUJ04434.1"/>
    <property type="molecule type" value="Genomic_DNA"/>
</dbReference>
<name>A0A1Y3G933_9PROT</name>
<proteinExistence type="predicted"/>
<reference evidence="2" key="1">
    <citation type="submission" date="2014-06" db="EMBL/GenBank/DDBJ databases">
        <authorList>
            <person name="Winans N.J."/>
            <person name="Newell P.D."/>
            <person name="Douglas A.E."/>
        </authorList>
    </citation>
    <scope>NUCLEOTIDE SEQUENCE [LARGE SCALE GENOMIC DNA]</scope>
    <source>
        <strain evidence="2">DsW_057</strain>
    </source>
</reference>
<protein>
    <submittedName>
        <fullName evidence="1">Uncharacterized protein</fullName>
    </submittedName>
</protein>
<organism evidence="1 2">
    <name type="scientific">Acetobacter malorum</name>
    <dbReference type="NCBI Taxonomy" id="178901"/>
    <lineage>
        <taxon>Bacteria</taxon>
        <taxon>Pseudomonadati</taxon>
        <taxon>Pseudomonadota</taxon>
        <taxon>Alphaproteobacteria</taxon>
        <taxon>Acetobacterales</taxon>
        <taxon>Acetobacteraceae</taxon>
        <taxon>Acetobacter</taxon>
    </lineage>
</organism>
<accession>A0A1Y3G933</accession>